<dbReference type="InterPro" id="IPR029442">
    <property type="entry name" value="GyrI-like"/>
</dbReference>
<dbReference type="AlphaFoldDB" id="A0A7V8MZ12"/>
<dbReference type="InterPro" id="IPR010499">
    <property type="entry name" value="AraC_E-bd"/>
</dbReference>
<accession>A0A7V8MZ12</accession>
<feature type="domain" description="AraC effector-binding" evidence="1">
    <location>
        <begin position="1"/>
        <end position="152"/>
    </location>
</feature>
<organism evidence="2 3">
    <name type="scientific">Pseudolactococcus laudensis</name>
    <dbReference type="NCBI Taxonomy" id="1494461"/>
    <lineage>
        <taxon>Bacteria</taxon>
        <taxon>Bacillati</taxon>
        <taxon>Bacillota</taxon>
        <taxon>Bacilli</taxon>
        <taxon>Lactobacillales</taxon>
        <taxon>Streptococcaceae</taxon>
        <taxon>Pseudolactococcus</taxon>
    </lineage>
</organism>
<evidence type="ECO:0000313" key="2">
    <source>
        <dbReference type="EMBL" id="MBA0015596.1"/>
    </source>
</evidence>
<dbReference type="InterPro" id="IPR011256">
    <property type="entry name" value="Reg_factor_effector_dom_sf"/>
</dbReference>
<dbReference type="SMART" id="SM00871">
    <property type="entry name" value="AraC_E_bind"/>
    <property type="match status" value="1"/>
</dbReference>
<evidence type="ECO:0000313" key="3">
    <source>
        <dbReference type="Proteomes" id="UP000530186"/>
    </source>
</evidence>
<dbReference type="Gene3D" id="3.20.80.10">
    <property type="entry name" value="Regulatory factor, effector binding domain"/>
    <property type="match status" value="1"/>
</dbReference>
<dbReference type="InterPro" id="IPR050908">
    <property type="entry name" value="SmbC-like"/>
</dbReference>
<protein>
    <submittedName>
        <fullName evidence="2">GyrI-like domain-containing protein</fullName>
    </submittedName>
</protein>
<dbReference type="RefSeq" id="WP_180745427.1">
    <property type="nucleotide sequence ID" value="NZ_CBCRWQ010000002.1"/>
</dbReference>
<dbReference type="SUPFAM" id="SSF55136">
    <property type="entry name" value="Probable bacterial effector-binding domain"/>
    <property type="match status" value="1"/>
</dbReference>
<gene>
    <name evidence="2" type="ORF">HZR21_00250</name>
</gene>
<keyword evidence="3" id="KW-1185">Reference proteome</keyword>
<dbReference type="EMBL" id="JACBNY010000001">
    <property type="protein sequence ID" value="MBA0015596.1"/>
    <property type="molecule type" value="Genomic_DNA"/>
</dbReference>
<sequence length="152" mass="17428">MKIEQISETKIIYQRRIGAYGIENKNLMTHFKAWLKTHQLLKDDAVVLALAWDNPVTTTPQNCRYDIALTVDNFDTFEQLDASSIKAGHLKASRYAIFTIAHTEEAIQQTMQNMFADLAQAGYTFNPQQPIIERYAMKMLKNDLCEICVPIL</sequence>
<dbReference type="GeneID" id="303193939"/>
<dbReference type="Proteomes" id="UP000530186">
    <property type="component" value="Unassembled WGS sequence"/>
</dbReference>
<evidence type="ECO:0000259" key="1">
    <source>
        <dbReference type="SMART" id="SM00871"/>
    </source>
</evidence>
<name>A0A7V8MZ12_9LACT</name>
<dbReference type="Pfam" id="PF06445">
    <property type="entry name" value="GyrI-like"/>
    <property type="match status" value="1"/>
</dbReference>
<comment type="caution">
    <text evidence="2">The sequence shown here is derived from an EMBL/GenBank/DDBJ whole genome shotgun (WGS) entry which is preliminary data.</text>
</comment>
<dbReference type="PANTHER" id="PTHR40055">
    <property type="entry name" value="TRANSCRIPTIONAL REGULATOR YGIV-RELATED"/>
    <property type="match status" value="1"/>
</dbReference>
<reference evidence="2 3" key="1">
    <citation type="submission" date="2020-07" db="EMBL/GenBank/DDBJ databases">
        <authorList>
            <person name="Hilgarth M."/>
            <person name="Werum V."/>
            <person name="Vogel R.F."/>
        </authorList>
    </citation>
    <scope>NUCLEOTIDE SEQUENCE [LARGE SCALE GENOMIC DNA]</scope>
    <source>
        <strain evidence="2 3">DSM 28961</strain>
    </source>
</reference>
<dbReference type="PANTHER" id="PTHR40055:SF1">
    <property type="entry name" value="TRANSCRIPTIONAL REGULATOR YGIV-RELATED"/>
    <property type="match status" value="1"/>
</dbReference>
<proteinExistence type="predicted"/>